<organism evidence="1 2">
    <name type="scientific">Potamilus streckersoni</name>
    <dbReference type="NCBI Taxonomy" id="2493646"/>
    <lineage>
        <taxon>Eukaryota</taxon>
        <taxon>Metazoa</taxon>
        <taxon>Spiralia</taxon>
        <taxon>Lophotrochozoa</taxon>
        <taxon>Mollusca</taxon>
        <taxon>Bivalvia</taxon>
        <taxon>Autobranchia</taxon>
        <taxon>Heteroconchia</taxon>
        <taxon>Palaeoheterodonta</taxon>
        <taxon>Unionida</taxon>
        <taxon>Unionoidea</taxon>
        <taxon>Unionidae</taxon>
        <taxon>Ambleminae</taxon>
        <taxon>Lampsilini</taxon>
        <taxon>Potamilus</taxon>
    </lineage>
</organism>
<keyword evidence="2" id="KW-1185">Reference proteome</keyword>
<name>A0AAE0VVW8_9BIVA</name>
<reference evidence="1" key="2">
    <citation type="journal article" date="2021" name="Genome Biol. Evol.">
        <title>Developing a high-quality reference genome for a parasitic bivalve with doubly uniparental inheritance (Bivalvia: Unionida).</title>
        <authorList>
            <person name="Smith C.H."/>
        </authorList>
    </citation>
    <scope>NUCLEOTIDE SEQUENCE</scope>
    <source>
        <strain evidence="1">CHS0354</strain>
        <tissue evidence="1">Mantle</tissue>
    </source>
</reference>
<accession>A0AAE0VVW8</accession>
<proteinExistence type="predicted"/>
<gene>
    <name evidence="1" type="ORF">CHS0354_040185</name>
</gene>
<dbReference type="EMBL" id="JAEAOA010002331">
    <property type="protein sequence ID" value="KAK3591122.1"/>
    <property type="molecule type" value="Genomic_DNA"/>
</dbReference>
<evidence type="ECO:0000313" key="1">
    <source>
        <dbReference type="EMBL" id="KAK3591122.1"/>
    </source>
</evidence>
<protein>
    <submittedName>
        <fullName evidence="1">Uncharacterized protein</fullName>
    </submittedName>
</protein>
<dbReference type="Proteomes" id="UP001195483">
    <property type="component" value="Unassembled WGS sequence"/>
</dbReference>
<sequence>MEEEEMYSHLWKDMTYATLMNYSHMPNSSQLQSLTNPKDLLSAQFVTVAIVDGSKGLVICPIRHSCNCLRIQRTCHLPNSSQLQSLTDPKDLSSAQFVTVAIVDRSKGLVICPIRHSCNR</sequence>
<reference evidence="1" key="3">
    <citation type="submission" date="2023-05" db="EMBL/GenBank/DDBJ databases">
        <authorList>
            <person name="Smith C.H."/>
        </authorList>
    </citation>
    <scope>NUCLEOTIDE SEQUENCE</scope>
    <source>
        <strain evidence="1">CHS0354</strain>
        <tissue evidence="1">Mantle</tissue>
    </source>
</reference>
<evidence type="ECO:0000313" key="2">
    <source>
        <dbReference type="Proteomes" id="UP001195483"/>
    </source>
</evidence>
<reference evidence="1" key="1">
    <citation type="journal article" date="2021" name="Genome Biol. Evol.">
        <title>A High-Quality Reference Genome for a Parasitic Bivalve with Doubly Uniparental Inheritance (Bivalvia: Unionida).</title>
        <authorList>
            <person name="Smith C.H."/>
        </authorList>
    </citation>
    <scope>NUCLEOTIDE SEQUENCE</scope>
    <source>
        <strain evidence="1">CHS0354</strain>
    </source>
</reference>
<dbReference type="AlphaFoldDB" id="A0AAE0VVW8"/>
<comment type="caution">
    <text evidence="1">The sequence shown here is derived from an EMBL/GenBank/DDBJ whole genome shotgun (WGS) entry which is preliminary data.</text>
</comment>